<reference evidence="1 2" key="1">
    <citation type="submission" date="2019-02" db="EMBL/GenBank/DDBJ databases">
        <title>Deep-cultivation of Planctomycetes and their phenomic and genomic characterization uncovers novel biology.</title>
        <authorList>
            <person name="Wiegand S."/>
            <person name="Jogler M."/>
            <person name="Boedeker C."/>
            <person name="Pinto D."/>
            <person name="Vollmers J."/>
            <person name="Rivas-Marin E."/>
            <person name="Kohn T."/>
            <person name="Peeters S.H."/>
            <person name="Heuer A."/>
            <person name="Rast P."/>
            <person name="Oberbeckmann S."/>
            <person name="Bunk B."/>
            <person name="Jeske O."/>
            <person name="Meyerdierks A."/>
            <person name="Storesund J.E."/>
            <person name="Kallscheuer N."/>
            <person name="Luecker S."/>
            <person name="Lage O.M."/>
            <person name="Pohl T."/>
            <person name="Merkel B.J."/>
            <person name="Hornburger P."/>
            <person name="Mueller R.-W."/>
            <person name="Bruemmer F."/>
            <person name="Labrenz M."/>
            <person name="Spormann A.M."/>
            <person name="Op den Camp H."/>
            <person name="Overmann J."/>
            <person name="Amann R."/>
            <person name="Jetten M.S.M."/>
            <person name="Mascher T."/>
            <person name="Medema M.H."/>
            <person name="Devos D.P."/>
            <person name="Kaster A.-K."/>
            <person name="Ovreas L."/>
            <person name="Rohde M."/>
            <person name="Galperin M.Y."/>
            <person name="Jogler C."/>
        </authorList>
    </citation>
    <scope>NUCLEOTIDE SEQUENCE [LARGE SCALE GENOMIC DNA]</scope>
    <source>
        <strain evidence="1 2">ElP</strain>
    </source>
</reference>
<gene>
    <name evidence="1" type="ORF">ElP_02080</name>
</gene>
<keyword evidence="2" id="KW-1185">Reference proteome</keyword>
<dbReference type="OrthoDB" id="290523at2"/>
<sequence length="92" mass="10219">MAEFRRTEAHATVTILGVSLGVTPISEVSCLNCRQPVDVHQPDEGFPERMLGTCPHCRAWYLWDFDVDSNNAVMVLLPDNHYFKRVAGGTGA</sequence>
<dbReference type="AlphaFoldDB" id="A0A518GUW7"/>
<dbReference type="RefSeq" id="WP_145266428.1">
    <property type="nucleotide sequence ID" value="NZ_CP036426.1"/>
</dbReference>
<dbReference type="Proteomes" id="UP000317835">
    <property type="component" value="Chromosome"/>
</dbReference>
<organism evidence="1 2">
    <name type="scientific">Tautonia plasticadhaerens</name>
    <dbReference type="NCBI Taxonomy" id="2527974"/>
    <lineage>
        <taxon>Bacteria</taxon>
        <taxon>Pseudomonadati</taxon>
        <taxon>Planctomycetota</taxon>
        <taxon>Planctomycetia</taxon>
        <taxon>Isosphaerales</taxon>
        <taxon>Isosphaeraceae</taxon>
        <taxon>Tautonia</taxon>
    </lineage>
</organism>
<evidence type="ECO:0000313" key="2">
    <source>
        <dbReference type="Proteomes" id="UP000317835"/>
    </source>
</evidence>
<dbReference type="EMBL" id="CP036426">
    <property type="protein sequence ID" value="QDV32379.1"/>
    <property type="molecule type" value="Genomic_DNA"/>
</dbReference>
<name>A0A518GUW7_9BACT</name>
<dbReference type="KEGG" id="tpla:ElP_02080"/>
<protein>
    <submittedName>
        <fullName evidence="1">Uncharacterized protein</fullName>
    </submittedName>
</protein>
<evidence type="ECO:0000313" key="1">
    <source>
        <dbReference type="EMBL" id="QDV32379.1"/>
    </source>
</evidence>
<proteinExistence type="predicted"/>
<accession>A0A518GUW7</accession>